<comment type="caution">
    <text evidence="1">The sequence shown here is derived from an EMBL/GenBank/DDBJ whole genome shotgun (WGS) entry which is preliminary data.</text>
</comment>
<proteinExistence type="predicted"/>
<dbReference type="InterPro" id="IPR012337">
    <property type="entry name" value="RNaseH-like_sf"/>
</dbReference>
<organism evidence="1 2">
    <name type="scientific">Suillus placidus</name>
    <dbReference type="NCBI Taxonomy" id="48579"/>
    <lineage>
        <taxon>Eukaryota</taxon>
        <taxon>Fungi</taxon>
        <taxon>Dikarya</taxon>
        <taxon>Basidiomycota</taxon>
        <taxon>Agaricomycotina</taxon>
        <taxon>Agaricomycetes</taxon>
        <taxon>Agaricomycetidae</taxon>
        <taxon>Boletales</taxon>
        <taxon>Suillineae</taxon>
        <taxon>Suillaceae</taxon>
        <taxon>Suillus</taxon>
    </lineage>
</organism>
<evidence type="ECO:0000313" key="2">
    <source>
        <dbReference type="Proteomes" id="UP000714275"/>
    </source>
</evidence>
<accession>A0A9P7A0F2</accession>
<sequence length="242" mass="27353">MQERDAKRCKKIVNLDEWSWVQKLLSILGFAELAQHSFSSEEGPTLHLALPALKALHSAWSSHSAQIKYIDFHQALDAAIDKILDYYMKSASSDAHIMAMFLDPTQKAAHIHRYWGNDLLHEALENAEAMYKECYLEMYSDDAEKSSASTELHTSTGNHRLDVLLNKLSDGDEDALDTPYPPTLSHTSSASLFDLVDPLKPWLNNFHAYLNSKDHLGGMFIIQWWGLASRAHQLELLAMTPS</sequence>
<gene>
    <name evidence="1" type="ORF">EV702DRAFT_1044108</name>
</gene>
<dbReference type="SUPFAM" id="SSF53098">
    <property type="entry name" value="Ribonuclease H-like"/>
    <property type="match status" value="1"/>
</dbReference>
<reference evidence="1" key="1">
    <citation type="journal article" date="2020" name="New Phytol.">
        <title>Comparative genomics reveals dynamic genome evolution in host specialist ectomycorrhizal fungi.</title>
        <authorList>
            <person name="Lofgren L.A."/>
            <person name="Nguyen N.H."/>
            <person name="Vilgalys R."/>
            <person name="Ruytinx J."/>
            <person name="Liao H.L."/>
            <person name="Branco S."/>
            <person name="Kuo A."/>
            <person name="LaButti K."/>
            <person name="Lipzen A."/>
            <person name="Andreopoulos W."/>
            <person name="Pangilinan J."/>
            <person name="Riley R."/>
            <person name="Hundley H."/>
            <person name="Na H."/>
            <person name="Barry K."/>
            <person name="Grigoriev I.V."/>
            <person name="Stajich J.E."/>
            <person name="Kennedy P.G."/>
        </authorList>
    </citation>
    <scope>NUCLEOTIDE SEQUENCE</scope>
    <source>
        <strain evidence="1">DOB743</strain>
    </source>
</reference>
<keyword evidence="2" id="KW-1185">Reference proteome</keyword>
<name>A0A9P7A0F2_9AGAM</name>
<dbReference type="AlphaFoldDB" id="A0A9P7A0F2"/>
<protein>
    <submittedName>
        <fullName evidence="1">Uncharacterized protein</fullName>
    </submittedName>
</protein>
<evidence type="ECO:0000313" key="1">
    <source>
        <dbReference type="EMBL" id="KAG1779171.1"/>
    </source>
</evidence>
<dbReference type="Proteomes" id="UP000714275">
    <property type="component" value="Unassembled WGS sequence"/>
</dbReference>
<dbReference type="EMBL" id="JABBWD010000013">
    <property type="protein sequence ID" value="KAG1779171.1"/>
    <property type="molecule type" value="Genomic_DNA"/>
</dbReference>
<dbReference type="OrthoDB" id="2690041at2759"/>